<evidence type="ECO:0000256" key="4">
    <source>
        <dbReference type="ARBA" id="ARBA00023163"/>
    </source>
</evidence>
<protein>
    <submittedName>
        <fullName evidence="8">RNA polymerase sigma factor</fullName>
    </submittedName>
</protein>
<accession>A0AA45L3G0</accession>
<gene>
    <name evidence="8" type="ORF">KCV87_24920</name>
</gene>
<dbReference type="InterPro" id="IPR014284">
    <property type="entry name" value="RNA_pol_sigma-70_dom"/>
</dbReference>
<dbReference type="Pfam" id="PF08281">
    <property type="entry name" value="Sigma70_r4_2"/>
    <property type="match status" value="1"/>
</dbReference>
<dbReference type="AlphaFoldDB" id="A0AA45L3G0"/>
<keyword evidence="4" id="KW-0804">Transcription</keyword>
<proteinExistence type="inferred from homology"/>
<dbReference type="Pfam" id="PF20239">
    <property type="entry name" value="DUF6596"/>
    <property type="match status" value="1"/>
</dbReference>
<dbReference type="Pfam" id="PF04542">
    <property type="entry name" value="Sigma70_r2"/>
    <property type="match status" value="1"/>
</dbReference>
<evidence type="ECO:0000259" key="5">
    <source>
        <dbReference type="Pfam" id="PF04542"/>
    </source>
</evidence>
<keyword evidence="3" id="KW-0731">Sigma factor</keyword>
<feature type="domain" description="DUF6596" evidence="7">
    <location>
        <begin position="178"/>
        <end position="278"/>
    </location>
</feature>
<dbReference type="GO" id="GO:0006352">
    <property type="term" value="P:DNA-templated transcription initiation"/>
    <property type="evidence" value="ECO:0007669"/>
    <property type="project" value="InterPro"/>
</dbReference>
<dbReference type="GO" id="GO:0016987">
    <property type="term" value="F:sigma factor activity"/>
    <property type="evidence" value="ECO:0007669"/>
    <property type="project" value="UniProtKB-KW"/>
</dbReference>
<dbReference type="InterPro" id="IPR013249">
    <property type="entry name" value="RNA_pol_sigma70_r4_t2"/>
</dbReference>
<reference evidence="8" key="1">
    <citation type="submission" date="2021-04" db="EMBL/GenBank/DDBJ databases">
        <title>Genomic sequence of Actinosynnema pretiosum subsp. pretiosum ATCC 31280 (C-14919).</title>
        <authorList>
            <person name="Bai L."/>
            <person name="Wang X."/>
            <person name="Xiao Y."/>
        </authorList>
    </citation>
    <scope>NUCLEOTIDE SEQUENCE</scope>
    <source>
        <strain evidence="8">ATCC 31280</strain>
    </source>
</reference>
<dbReference type="Proteomes" id="UP000677152">
    <property type="component" value="Chromosome"/>
</dbReference>
<dbReference type="InterPro" id="IPR013325">
    <property type="entry name" value="RNA_pol_sigma_r2"/>
</dbReference>
<evidence type="ECO:0000313" key="9">
    <source>
        <dbReference type="Proteomes" id="UP000677152"/>
    </source>
</evidence>
<dbReference type="GO" id="GO:0003677">
    <property type="term" value="F:DNA binding"/>
    <property type="evidence" value="ECO:0007669"/>
    <property type="project" value="InterPro"/>
</dbReference>
<evidence type="ECO:0000256" key="1">
    <source>
        <dbReference type="ARBA" id="ARBA00010641"/>
    </source>
</evidence>
<dbReference type="PANTHER" id="PTHR47756">
    <property type="entry name" value="BLL6612 PROTEIN-RELATED"/>
    <property type="match status" value="1"/>
</dbReference>
<evidence type="ECO:0000259" key="6">
    <source>
        <dbReference type="Pfam" id="PF08281"/>
    </source>
</evidence>
<evidence type="ECO:0000259" key="7">
    <source>
        <dbReference type="Pfam" id="PF20239"/>
    </source>
</evidence>
<sequence length="420" mass="45283">MSDPAARRAVEAVWRIEASRLIAGLAAFTRDLGLAEELAQDALVAALERWPSTGIPDNPGAWLTTTARNRAIDLARRRGNHDRKLAELGRDLDEHAPEHDPDDDLLGLVFTACHPVLSPDARVALTLRVVGGLTTEEIASAFLVPEPTVAQRIVRAKKALAKAGARFETPPDEQRAERLGSVLGVLYLIFNEGYSATGGEHLVRPDLCVTALRLGRVLVSLVPREPEAHGLLALMELQASRIRARTTPDGAPVRLLDQDRSRWDRLLITRGLAGLERAERLGGGPYTAQAAIAACHARAATAEDTDWVRVVGLYELLALRVPSPVIALNHAVACGMAFGPEVGLELVDELLGEKALADYHLLPSARGDLLARLGRTGEARAEFERAAALTRNGRERAQLLARAQECGSGARPRTAAEDRG</sequence>
<feature type="domain" description="RNA polymerase sigma-70 region 2" evidence="5">
    <location>
        <begin position="21"/>
        <end position="79"/>
    </location>
</feature>
<keyword evidence="2" id="KW-0805">Transcription regulation</keyword>
<dbReference type="InterPro" id="IPR013324">
    <property type="entry name" value="RNA_pol_sigma_r3/r4-like"/>
</dbReference>
<dbReference type="InterPro" id="IPR007627">
    <property type="entry name" value="RNA_pol_sigma70_r2"/>
</dbReference>
<dbReference type="EMBL" id="CP073249">
    <property type="protein sequence ID" value="QUF02676.1"/>
    <property type="molecule type" value="Genomic_DNA"/>
</dbReference>
<dbReference type="InterPro" id="IPR036388">
    <property type="entry name" value="WH-like_DNA-bd_sf"/>
</dbReference>
<evidence type="ECO:0000313" key="8">
    <source>
        <dbReference type="EMBL" id="QUF02676.1"/>
    </source>
</evidence>
<organism evidence="8 9">
    <name type="scientific">Actinosynnema pretiosum subsp. pretiosum</name>
    <dbReference type="NCBI Taxonomy" id="103721"/>
    <lineage>
        <taxon>Bacteria</taxon>
        <taxon>Bacillati</taxon>
        <taxon>Actinomycetota</taxon>
        <taxon>Actinomycetes</taxon>
        <taxon>Pseudonocardiales</taxon>
        <taxon>Pseudonocardiaceae</taxon>
        <taxon>Actinosynnema</taxon>
    </lineage>
</organism>
<dbReference type="PANTHER" id="PTHR47756:SF1">
    <property type="entry name" value="BLL0085 PROTEIN"/>
    <property type="match status" value="1"/>
</dbReference>
<dbReference type="SUPFAM" id="SSF88946">
    <property type="entry name" value="Sigma2 domain of RNA polymerase sigma factors"/>
    <property type="match status" value="1"/>
</dbReference>
<dbReference type="SUPFAM" id="SSF88659">
    <property type="entry name" value="Sigma3 and sigma4 domains of RNA polymerase sigma factors"/>
    <property type="match status" value="1"/>
</dbReference>
<comment type="similarity">
    <text evidence="1">Belongs to the sigma-70 factor family. ECF subfamily.</text>
</comment>
<dbReference type="InterPro" id="IPR046531">
    <property type="entry name" value="DUF6596"/>
</dbReference>
<feature type="domain" description="RNA polymerase sigma factor 70 region 4 type 2" evidence="6">
    <location>
        <begin position="111"/>
        <end position="160"/>
    </location>
</feature>
<dbReference type="Gene3D" id="1.10.1740.10">
    <property type="match status" value="1"/>
</dbReference>
<dbReference type="Gene3D" id="1.10.10.10">
    <property type="entry name" value="Winged helix-like DNA-binding domain superfamily/Winged helix DNA-binding domain"/>
    <property type="match status" value="1"/>
</dbReference>
<evidence type="ECO:0000256" key="3">
    <source>
        <dbReference type="ARBA" id="ARBA00023082"/>
    </source>
</evidence>
<dbReference type="NCBIfam" id="TIGR02937">
    <property type="entry name" value="sigma70-ECF"/>
    <property type="match status" value="1"/>
</dbReference>
<name>A0AA45L3G0_9PSEU</name>
<evidence type="ECO:0000256" key="2">
    <source>
        <dbReference type="ARBA" id="ARBA00023015"/>
    </source>
</evidence>